<dbReference type="Pfam" id="PF01103">
    <property type="entry name" value="Omp85"/>
    <property type="match status" value="1"/>
</dbReference>
<accession>G8R565</accession>
<dbReference type="Gene3D" id="2.40.160.50">
    <property type="entry name" value="membrane protein fhac: a member of the omp85/tpsb transporter family"/>
    <property type="match status" value="1"/>
</dbReference>
<proteinExistence type="predicted"/>
<evidence type="ECO:0000256" key="2">
    <source>
        <dbReference type="ARBA" id="ARBA00023136"/>
    </source>
</evidence>
<dbReference type="eggNOG" id="COG0729">
    <property type="taxonomic scope" value="Bacteria"/>
</dbReference>
<sequence>MIFKRGAILFFFLVSTVGLAQQEKTKSLFRDSIDGKLDVSNFLIEANGFIPVVQLITEPALGGIGGLLTPIFIHPNKYQEEGKYVAPNITAGFAGYTANDSWFFGGMRIASLPKYGLKYRVGGAYASVNLDFYRDIGSNKDVEFPFNFETFGFFGSLTKEIANTNIYAGLEYLFLKNNISPEFAFTALPDFVTEKEFKNVQSSPGFIIEYDVRDNIFTPNKGTLITTNFRVNADWTGSDFEYQNFSAWILQYFQTTAKLVSGFRLETQQQFGKAPFYVEPGISLRGVPAVRYQGTSTYLAETEQRYDFTMRWSGVAFTGMAKAIADKESFKTAELIYNYGVGLRYLLARKFNLRMGIDVGWSNNDFGYYIVFGSAWNNRS</sequence>
<dbReference type="KEGG" id="oho:Oweho_0052"/>
<protein>
    <submittedName>
        <fullName evidence="5">Outer membrane protein/protective antigen OMA87</fullName>
    </submittedName>
</protein>
<feature type="domain" description="Bacterial surface antigen (D15)" evidence="4">
    <location>
        <begin position="138"/>
        <end position="348"/>
    </location>
</feature>
<keyword evidence="3" id="KW-0732">Signal</keyword>
<keyword evidence="6" id="KW-1185">Reference proteome</keyword>
<feature type="chain" id="PRO_5003514686" evidence="3">
    <location>
        <begin position="21"/>
        <end position="380"/>
    </location>
</feature>
<dbReference type="OrthoDB" id="9771071at2"/>
<dbReference type="PATRIC" id="fig|926562.3.peg.49"/>
<dbReference type="InterPro" id="IPR000184">
    <property type="entry name" value="Bac_surfAg_D15"/>
</dbReference>
<evidence type="ECO:0000256" key="1">
    <source>
        <dbReference type="ARBA" id="ARBA00004370"/>
    </source>
</evidence>
<dbReference type="RefSeq" id="WP_014200437.1">
    <property type="nucleotide sequence ID" value="NC_016599.1"/>
</dbReference>
<comment type="subcellular location">
    <subcellularLocation>
        <location evidence="1">Membrane</location>
    </subcellularLocation>
</comment>
<dbReference type="HOGENOM" id="CLU_046092_2_0_10"/>
<dbReference type="AlphaFoldDB" id="G8R565"/>
<name>G8R565_OWEHD</name>
<dbReference type="Proteomes" id="UP000005631">
    <property type="component" value="Chromosome"/>
</dbReference>
<dbReference type="EMBL" id="CP003156">
    <property type="protein sequence ID" value="AEV31076.1"/>
    <property type="molecule type" value="Genomic_DNA"/>
</dbReference>
<dbReference type="GO" id="GO:0019867">
    <property type="term" value="C:outer membrane"/>
    <property type="evidence" value="ECO:0007669"/>
    <property type="project" value="InterPro"/>
</dbReference>
<keyword evidence="2" id="KW-0472">Membrane</keyword>
<organism evidence="5 6">
    <name type="scientific">Owenweeksia hongkongensis (strain DSM 17368 / CIP 108786 / JCM 12287 / NRRL B-23963 / UST20020801)</name>
    <dbReference type="NCBI Taxonomy" id="926562"/>
    <lineage>
        <taxon>Bacteria</taxon>
        <taxon>Pseudomonadati</taxon>
        <taxon>Bacteroidota</taxon>
        <taxon>Flavobacteriia</taxon>
        <taxon>Flavobacteriales</taxon>
        <taxon>Owenweeksiaceae</taxon>
        <taxon>Owenweeksia</taxon>
    </lineage>
</organism>
<dbReference type="STRING" id="926562.Oweho_0052"/>
<evidence type="ECO:0000313" key="6">
    <source>
        <dbReference type="Proteomes" id="UP000005631"/>
    </source>
</evidence>
<gene>
    <name evidence="5" type="ordered locus">Oweho_0052</name>
</gene>
<evidence type="ECO:0000259" key="4">
    <source>
        <dbReference type="Pfam" id="PF01103"/>
    </source>
</evidence>
<feature type="signal peptide" evidence="3">
    <location>
        <begin position="1"/>
        <end position="20"/>
    </location>
</feature>
<evidence type="ECO:0000256" key="3">
    <source>
        <dbReference type="SAM" id="SignalP"/>
    </source>
</evidence>
<reference evidence="5 6" key="1">
    <citation type="journal article" date="2012" name="Stand. Genomic Sci.">
        <title>Genome sequence of the orange-pigmented seawater bacterium Owenweeksia hongkongensis type strain (UST20020801(T)).</title>
        <authorList>
            <person name="Riedel T."/>
            <person name="Held B."/>
            <person name="Nolan M."/>
            <person name="Lucas S."/>
            <person name="Lapidus A."/>
            <person name="Tice H."/>
            <person name="Del Rio T.G."/>
            <person name="Cheng J.F."/>
            <person name="Han C."/>
            <person name="Tapia R."/>
            <person name="Goodwin L.A."/>
            <person name="Pitluck S."/>
            <person name="Liolios K."/>
            <person name="Mavromatis K."/>
            <person name="Pagani I."/>
            <person name="Ivanova N."/>
            <person name="Mikhailova N."/>
            <person name="Pati A."/>
            <person name="Chen A."/>
            <person name="Palaniappan K."/>
            <person name="Rohde M."/>
            <person name="Tindall B.J."/>
            <person name="Detter J.C."/>
            <person name="Goker M."/>
            <person name="Woyke T."/>
            <person name="Bristow J."/>
            <person name="Eisen J.A."/>
            <person name="Markowitz V."/>
            <person name="Hugenholtz P."/>
            <person name="Klenk H.P."/>
            <person name="Kyrpides N.C."/>
        </authorList>
    </citation>
    <scope>NUCLEOTIDE SEQUENCE</scope>
    <source>
        <strain evidence="6">DSM 17368 / JCM 12287 / NRRL B-23963</strain>
    </source>
</reference>
<evidence type="ECO:0000313" key="5">
    <source>
        <dbReference type="EMBL" id="AEV31076.1"/>
    </source>
</evidence>